<dbReference type="PANTHER" id="PTHR11679">
    <property type="entry name" value="VESICLE PROTEIN SORTING-ASSOCIATED"/>
    <property type="match status" value="1"/>
</dbReference>
<sequence length="714" mass="79986">MVGVHEILKKRILDTIGSVQPAGRWKVVVVDARTQKVISSACKMFDILEGNVTLVESLEKSRQPYPTLEAVYILTPSYEVITKVIEDFAKHKTPLYAAAHLFFTSGLDEKLYQRLKTSPASNYIRKCTEIYIDFHAVEAQVYSFDSPESFFKLYSPEEAVGYEDEIRQIAKKLVSVCVTLGENPLIRYQRSLEADHPTKTLSYKLAMLVQSELDQYVRDYPEFGMQENPRPRGVLFICDRSLDMNAPLLHEFTYQAMVNDVLPMENGQKYSYAFTAPDGSSQTKEVMLDESDQIWVEIRHKHMKDCIEKLMADFNDFVGENAGFADKDKAASLNDMKKMLANLPQFQNMKEKFSVHLGMAQESMSIFDKQKLPSIANIEQANGHHPKAIIEDMVPLLDDPVVSSYNKVRMLLLYIMYKNGIIEEDRRKLLAHARISYEENDAINNTLLFGVKLIRSPLSSEKKKSKQKVINEGAYDISRYIPQLKIYLENHINDKLDATQFPYARDPSGDGESRGRAVPVQPVSLRSTRAEWYKRGATSETRASRLIVFVAGGVTYSELRSAYELSEKHNKDVIIGSTHIITPTKFVDDLKLLRRPPRPSASVHPSTLAPPLPQRPPNSAPSPYSNAPPASSAYGASPKSFSGFSSQQGYAASGYGGTGGAYGGYQGNHNQQPYPPPANASFGHVQKPSSSSGASSSYKPKSKFGKELGKVFKF</sequence>
<dbReference type="InterPro" id="IPR027482">
    <property type="entry name" value="Sec1-like_dom2"/>
</dbReference>
<dbReference type="InterPro" id="IPR043127">
    <property type="entry name" value="Sec-1-like_dom3a"/>
</dbReference>
<dbReference type="PIRSF" id="PIRSF005715">
    <property type="entry name" value="VPS45_Sec1"/>
    <property type="match status" value="1"/>
</dbReference>
<feature type="compositionally biased region" description="Low complexity" evidence="2">
    <location>
        <begin position="621"/>
        <end position="632"/>
    </location>
</feature>
<dbReference type="Gene3D" id="1.25.40.60">
    <property type="match status" value="1"/>
</dbReference>
<dbReference type="EMBL" id="CAJVPI010001175">
    <property type="protein sequence ID" value="CAG8598881.1"/>
    <property type="molecule type" value="Genomic_DNA"/>
</dbReference>
<dbReference type="InterPro" id="IPR043154">
    <property type="entry name" value="Sec-1-like_dom1"/>
</dbReference>
<feature type="region of interest" description="Disordered" evidence="2">
    <location>
        <begin position="655"/>
        <end position="702"/>
    </location>
</feature>
<organism evidence="3 4">
    <name type="scientific">Paraglomus brasilianum</name>
    <dbReference type="NCBI Taxonomy" id="144538"/>
    <lineage>
        <taxon>Eukaryota</taxon>
        <taxon>Fungi</taxon>
        <taxon>Fungi incertae sedis</taxon>
        <taxon>Mucoromycota</taxon>
        <taxon>Glomeromycotina</taxon>
        <taxon>Glomeromycetes</taxon>
        <taxon>Paraglomerales</taxon>
        <taxon>Paraglomeraceae</taxon>
        <taxon>Paraglomus</taxon>
    </lineage>
</organism>
<dbReference type="InterPro" id="IPR001619">
    <property type="entry name" value="Sec1-like"/>
</dbReference>
<evidence type="ECO:0000256" key="2">
    <source>
        <dbReference type="SAM" id="MobiDB-lite"/>
    </source>
</evidence>
<keyword evidence="4" id="KW-1185">Reference proteome</keyword>
<evidence type="ECO:0000256" key="1">
    <source>
        <dbReference type="ARBA" id="ARBA00009884"/>
    </source>
</evidence>
<comment type="similarity">
    <text evidence="1">Belongs to the STXBP/unc-18/SEC1 family.</text>
</comment>
<feature type="region of interest" description="Disordered" evidence="2">
    <location>
        <begin position="597"/>
        <end position="632"/>
    </location>
</feature>
<dbReference type="Proteomes" id="UP000789739">
    <property type="component" value="Unassembled WGS sequence"/>
</dbReference>
<feature type="compositionally biased region" description="Pro residues" evidence="2">
    <location>
        <begin position="608"/>
        <end position="620"/>
    </location>
</feature>
<comment type="caution">
    <text evidence="3">The sequence shown here is derived from an EMBL/GenBank/DDBJ whole genome shotgun (WGS) entry which is preliminary data.</text>
</comment>
<evidence type="ECO:0000313" key="3">
    <source>
        <dbReference type="EMBL" id="CAG8598881.1"/>
    </source>
</evidence>
<gene>
    <name evidence="3" type="ORF">PBRASI_LOCUS7529</name>
</gene>
<protein>
    <submittedName>
        <fullName evidence="3">9258_t:CDS:1</fullName>
    </submittedName>
</protein>
<dbReference type="Gene3D" id="3.40.50.2060">
    <property type="match status" value="1"/>
</dbReference>
<name>A0A9N9CCQ5_9GLOM</name>
<reference evidence="3" key="1">
    <citation type="submission" date="2021-06" db="EMBL/GenBank/DDBJ databases">
        <authorList>
            <person name="Kallberg Y."/>
            <person name="Tangrot J."/>
            <person name="Rosling A."/>
        </authorList>
    </citation>
    <scope>NUCLEOTIDE SEQUENCE</scope>
    <source>
        <strain evidence="3">BR232B</strain>
    </source>
</reference>
<dbReference type="AlphaFoldDB" id="A0A9N9CCQ5"/>
<dbReference type="OrthoDB" id="2228at2759"/>
<dbReference type="GO" id="GO:0016192">
    <property type="term" value="P:vesicle-mediated transport"/>
    <property type="evidence" value="ECO:0007669"/>
    <property type="project" value="InterPro"/>
</dbReference>
<accession>A0A9N9CCQ5</accession>
<dbReference type="Gene3D" id="3.40.50.1910">
    <property type="match status" value="1"/>
</dbReference>
<evidence type="ECO:0000313" key="4">
    <source>
        <dbReference type="Proteomes" id="UP000789739"/>
    </source>
</evidence>
<feature type="compositionally biased region" description="Gly residues" evidence="2">
    <location>
        <begin position="655"/>
        <end position="666"/>
    </location>
</feature>
<dbReference type="InterPro" id="IPR036045">
    <property type="entry name" value="Sec1-like_sf"/>
</dbReference>
<proteinExistence type="inferred from homology"/>
<dbReference type="SUPFAM" id="SSF56815">
    <property type="entry name" value="Sec1/munc18-like (SM) proteins"/>
    <property type="match status" value="1"/>
</dbReference>
<feature type="compositionally biased region" description="Low complexity" evidence="2">
    <location>
        <begin position="687"/>
        <end position="699"/>
    </location>
</feature>
<dbReference type="Pfam" id="PF00995">
    <property type="entry name" value="Sec1"/>
    <property type="match status" value="1"/>
</dbReference>
<dbReference type="Gene3D" id="3.90.830.10">
    <property type="entry name" value="Syntaxin Binding Protein 1, Chain A, domain 2"/>
    <property type="match status" value="1"/>
</dbReference>